<sequence length="127" mass="13984">MEDLFGNAVSEEPKRARDSSSGVNDMAMVMDVVRTASGGEDSMGYVLAGRNQRVYRRVDRETMTPVPVWEADTVRQCIRSGLLKTGGTHVLRCGAVRGPAVSLLVPKSTRVQLARWQVLKRPASWPV</sequence>
<protein>
    <submittedName>
        <fullName evidence="1">Uncharacterized protein</fullName>
    </submittedName>
</protein>
<dbReference type="Proteomes" id="UP000204221">
    <property type="component" value="Chromosome"/>
</dbReference>
<reference evidence="1 2" key="1">
    <citation type="submission" date="2017-07" db="EMBL/GenBank/DDBJ databases">
        <title>Complete genome sequence of Actinoalloteichus hoggarensis DSM 45943, type strain of Actinoalloteichus hoggarensis.</title>
        <authorList>
            <person name="Ruckert C."/>
            <person name="Nouioui I."/>
            <person name="Willmese J."/>
            <person name="van Wezel G."/>
            <person name="Klenk H.-P."/>
            <person name="Kalinowski J."/>
            <person name="Zotchev S.B."/>
        </authorList>
    </citation>
    <scope>NUCLEOTIDE SEQUENCE [LARGE SCALE GENOMIC DNA]</scope>
    <source>
        <strain evidence="1 2">DSM 45943</strain>
    </source>
</reference>
<dbReference type="AlphaFoldDB" id="A0A221W762"/>
<accession>A0A221W762</accession>
<proteinExistence type="predicted"/>
<organism evidence="1 2">
    <name type="scientific">Actinoalloteichus hoggarensis</name>
    <dbReference type="NCBI Taxonomy" id="1470176"/>
    <lineage>
        <taxon>Bacteria</taxon>
        <taxon>Bacillati</taxon>
        <taxon>Actinomycetota</taxon>
        <taxon>Actinomycetes</taxon>
        <taxon>Pseudonocardiales</taxon>
        <taxon>Pseudonocardiaceae</taxon>
        <taxon>Actinoalloteichus</taxon>
    </lineage>
</organism>
<dbReference type="EMBL" id="CP022521">
    <property type="protein sequence ID" value="ASO21541.1"/>
    <property type="molecule type" value="Genomic_DNA"/>
</dbReference>
<evidence type="ECO:0000313" key="2">
    <source>
        <dbReference type="Proteomes" id="UP000204221"/>
    </source>
</evidence>
<evidence type="ECO:0000313" key="1">
    <source>
        <dbReference type="EMBL" id="ASO21541.1"/>
    </source>
</evidence>
<keyword evidence="2" id="KW-1185">Reference proteome</keyword>
<gene>
    <name evidence="1" type="ORF">AHOG_19595</name>
</gene>
<dbReference type="KEGG" id="ahg:AHOG_19595"/>
<name>A0A221W762_9PSEU</name>